<dbReference type="InterPro" id="IPR036397">
    <property type="entry name" value="RNaseH_sf"/>
</dbReference>
<feature type="region of interest" description="Disordered" evidence="1">
    <location>
        <begin position="543"/>
        <end position="592"/>
    </location>
</feature>
<dbReference type="InterPro" id="IPR001584">
    <property type="entry name" value="Integrase_cat-core"/>
</dbReference>
<dbReference type="Pfam" id="PF07727">
    <property type="entry name" value="RVT_2"/>
    <property type="match status" value="1"/>
</dbReference>
<evidence type="ECO:0000313" key="4">
    <source>
        <dbReference type="Proteomes" id="UP001642484"/>
    </source>
</evidence>
<sequence>MSHIVLDHLFIRYLQSHSPLHLCHSGIGSRSTSPTPLSDQPRGHTMLTAALTWAKRSPTSSAWTLTRSKSSMHLPPGGFQLTPLAGQPELHTCPMQMAQEQSKVKMWVTLFFPRQRFSKPVTFAIFAFGHRWTVPDAASTSSTSTSNLAVPGLVTDISFPGATEIAQDVKRAIARLHINLGHPTAQELTRLLAYQGKISTSIIKTVQHLQCATCERLRLPQHPRPAAMPRITAGQFNDEVQMDVFYGRTLTGSTFGVLGIVDRATGLHQAVMMEDRTSENMSFTLFEDAWLRPYGLPVRIRCDPDTSFKGYFERKLQSLGCVVEHCPPEAHHVIVHAMNNMCFSRGRTAYQAVFGRQPRLPDSVLEDETVLASSSQVYNPVDEETDNPPLRAEMARCEAIKCLAELNASQALRRALLRKTRSTKVPDVMPGQRVAVWRWQKRGAKKRGAWTMCRFLSWDPGNPGHQAWVRLGSTTVLTTAEQMRTAFGFEQWTPNEEDIAALKDATNHFQESLIEDQRGPPPKETDELPAVDELADNFETGTQTPAMTAVPPTPDPNESDTTQGSSDSEQENNNKAHKPKAMTRQESKQLDREIPWRQILQLPPSMIDKYLAAIEKEASSWEEWRSIRPLSREEALAVYKDKMLRHRIMRSRALYRDKNCGQGELRAKCRVVCLGHQDPDLQQITRSSPTPGRVTEMLLYALIVAGQNRELFDTNHLWLAWSGDAATAFLQGEQKDSERPAPLYMKAPTDGLIMMTSRWKCDLYQILGNVYGLANAPALWTGEVTKRLTGLGYVRHSFDQMLFYLVNDAEQVVSLVMIYVDDFLGLHREDHDISSLQKLFKWGEIQSFGPGNKITFKGKSLEITKNEAGRYVMDISMEKFVSGLTPGVIPKGRLKQDELLTKAEFQEFRSISGCLQWAATQARPEVAPALSLANHGDLTSIHDLRSLYEALAYLQESPSEGIRMQAEYRGHYREKDCKVS</sequence>
<dbReference type="InterPro" id="IPR012337">
    <property type="entry name" value="RNaseH-like_sf"/>
</dbReference>
<protein>
    <recommendedName>
        <fullName evidence="2">Integrase catalytic domain-containing protein</fullName>
    </recommendedName>
</protein>
<dbReference type="Proteomes" id="UP001642484">
    <property type="component" value="Unassembled WGS sequence"/>
</dbReference>
<feature type="domain" description="Integrase catalytic" evidence="2">
    <location>
        <begin position="225"/>
        <end position="399"/>
    </location>
</feature>
<keyword evidence="4" id="KW-1185">Reference proteome</keyword>
<dbReference type="SUPFAM" id="SSF53098">
    <property type="entry name" value="Ribonuclease H-like"/>
    <property type="match status" value="1"/>
</dbReference>
<dbReference type="Gene3D" id="3.30.420.10">
    <property type="entry name" value="Ribonuclease H-like superfamily/Ribonuclease H"/>
    <property type="match status" value="1"/>
</dbReference>
<gene>
    <name evidence="3" type="ORF">CCMP2556_LOCUS43433</name>
</gene>
<accession>A0ABP0QTZ7</accession>
<organism evidence="3 4">
    <name type="scientific">Durusdinium trenchii</name>
    <dbReference type="NCBI Taxonomy" id="1381693"/>
    <lineage>
        <taxon>Eukaryota</taxon>
        <taxon>Sar</taxon>
        <taxon>Alveolata</taxon>
        <taxon>Dinophyceae</taxon>
        <taxon>Suessiales</taxon>
        <taxon>Symbiodiniaceae</taxon>
        <taxon>Durusdinium</taxon>
    </lineage>
</organism>
<evidence type="ECO:0000259" key="2">
    <source>
        <dbReference type="PROSITE" id="PS50994"/>
    </source>
</evidence>
<proteinExistence type="predicted"/>
<dbReference type="EMBL" id="CAXAMN010024840">
    <property type="protein sequence ID" value="CAK9090382.1"/>
    <property type="molecule type" value="Genomic_DNA"/>
</dbReference>
<feature type="compositionally biased region" description="Basic and acidic residues" evidence="1">
    <location>
        <begin position="583"/>
        <end position="592"/>
    </location>
</feature>
<evidence type="ECO:0000256" key="1">
    <source>
        <dbReference type="SAM" id="MobiDB-lite"/>
    </source>
</evidence>
<comment type="caution">
    <text evidence="3">The sequence shown here is derived from an EMBL/GenBank/DDBJ whole genome shotgun (WGS) entry which is preliminary data.</text>
</comment>
<evidence type="ECO:0000313" key="3">
    <source>
        <dbReference type="EMBL" id="CAK9090382.1"/>
    </source>
</evidence>
<reference evidence="3 4" key="1">
    <citation type="submission" date="2024-02" db="EMBL/GenBank/DDBJ databases">
        <authorList>
            <person name="Chen Y."/>
            <person name="Shah S."/>
            <person name="Dougan E. K."/>
            <person name="Thang M."/>
            <person name="Chan C."/>
        </authorList>
    </citation>
    <scope>NUCLEOTIDE SEQUENCE [LARGE SCALE GENOMIC DNA]</scope>
</reference>
<dbReference type="InterPro" id="IPR013103">
    <property type="entry name" value="RVT_2"/>
</dbReference>
<feature type="compositionally biased region" description="Polar residues" evidence="1">
    <location>
        <begin position="559"/>
        <end position="573"/>
    </location>
</feature>
<dbReference type="PROSITE" id="PS50994">
    <property type="entry name" value="INTEGRASE"/>
    <property type="match status" value="1"/>
</dbReference>
<name>A0ABP0QTZ7_9DINO</name>